<comment type="caution">
    <text evidence="1">The sequence shown here is derived from an EMBL/GenBank/DDBJ whole genome shotgun (WGS) entry which is preliminary data.</text>
</comment>
<evidence type="ECO:0000313" key="2">
    <source>
        <dbReference type="Proteomes" id="UP000324800"/>
    </source>
</evidence>
<dbReference type="EMBL" id="SNRW01034009">
    <property type="protein sequence ID" value="KAA6355812.1"/>
    <property type="molecule type" value="Genomic_DNA"/>
</dbReference>
<evidence type="ECO:0000313" key="1">
    <source>
        <dbReference type="EMBL" id="KAA6355812.1"/>
    </source>
</evidence>
<organism evidence="1 2">
    <name type="scientific">Streblomastix strix</name>
    <dbReference type="NCBI Taxonomy" id="222440"/>
    <lineage>
        <taxon>Eukaryota</taxon>
        <taxon>Metamonada</taxon>
        <taxon>Preaxostyla</taxon>
        <taxon>Oxymonadida</taxon>
        <taxon>Streblomastigidae</taxon>
        <taxon>Streblomastix</taxon>
    </lineage>
</organism>
<sequence length="49" mass="5173">DHSPTTSAMNQPQTPALPTAAQISVHSYDVRAGIIARGYGGLPRNEVLI</sequence>
<proteinExistence type="predicted"/>
<reference evidence="1 2" key="1">
    <citation type="submission" date="2019-03" db="EMBL/GenBank/DDBJ databases">
        <title>Single cell metagenomics reveals metabolic interactions within the superorganism composed of flagellate Streblomastix strix and complex community of Bacteroidetes bacteria on its surface.</title>
        <authorList>
            <person name="Treitli S.C."/>
            <person name="Kolisko M."/>
            <person name="Husnik F."/>
            <person name="Keeling P."/>
            <person name="Hampl V."/>
        </authorList>
    </citation>
    <scope>NUCLEOTIDE SEQUENCE [LARGE SCALE GENOMIC DNA]</scope>
    <source>
        <strain evidence="1">ST1C</strain>
    </source>
</reference>
<gene>
    <name evidence="1" type="ORF">EZS28_048661</name>
</gene>
<feature type="non-terminal residue" evidence="1">
    <location>
        <position position="1"/>
    </location>
</feature>
<name>A0A5J4TD13_9EUKA</name>
<accession>A0A5J4TD13</accession>
<dbReference type="Proteomes" id="UP000324800">
    <property type="component" value="Unassembled WGS sequence"/>
</dbReference>
<dbReference type="AlphaFoldDB" id="A0A5J4TD13"/>
<protein>
    <submittedName>
        <fullName evidence="1">Uncharacterized protein</fullName>
    </submittedName>
</protein>